<keyword evidence="12" id="KW-0443">Lipid metabolism</keyword>
<evidence type="ECO:0000256" key="1">
    <source>
        <dbReference type="ARBA" id="ARBA00004477"/>
    </source>
</evidence>
<sequence length="266" mass="29677">MLHPPTHTHTSPRRIGPLSAASSTAVALHGRPRACDCAQPAPAAPLAGLLHLPRARRHRRDVSQRPGLRGRPACEPEGVLQARAAQMRAIDPSVSNAHFRRHSAVSVDTCLCSRARHALRAGSPIVPVYIFGQTQLFYTFSGRLQQLMRRLSRALRVSLIPFVGRSWLSPFVPLQNPLTVVVGRPINLDVAPVEAPTAEQIDALHAEFTAELQRIFDTYKGRHPGYSNKRLYVAGEDDVTRWGEEEVEAIRERRRLEQFHLFPAKL</sequence>
<evidence type="ECO:0000256" key="6">
    <source>
        <dbReference type="ARBA" id="ARBA00022516"/>
    </source>
</evidence>
<evidence type="ECO:0000256" key="4">
    <source>
        <dbReference type="ARBA" id="ARBA00005420"/>
    </source>
</evidence>
<reference evidence="16" key="1">
    <citation type="submission" date="2021-01" db="EMBL/GenBank/DDBJ databases">
        <authorList>
            <person name="Corre E."/>
            <person name="Pelletier E."/>
            <person name="Niang G."/>
            <person name="Scheremetjew M."/>
            <person name="Finn R."/>
            <person name="Kale V."/>
            <person name="Holt S."/>
            <person name="Cochrane G."/>
            <person name="Meng A."/>
            <person name="Brown T."/>
            <person name="Cohen L."/>
        </authorList>
    </citation>
    <scope>NUCLEOTIDE SEQUENCE</scope>
    <source>
        <strain evidence="16">379</strain>
    </source>
</reference>
<dbReference type="GO" id="GO:0006071">
    <property type="term" value="P:glycerol metabolic process"/>
    <property type="evidence" value="ECO:0007669"/>
    <property type="project" value="UniProtKB-KW"/>
</dbReference>
<dbReference type="EMBL" id="HBIR01039395">
    <property type="protein sequence ID" value="CAE0571341.1"/>
    <property type="molecule type" value="Transcribed_RNA"/>
</dbReference>
<accession>A0A7S3T1R7</accession>
<evidence type="ECO:0000256" key="3">
    <source>
        <dbReference type="ARBA" id="ARBA00005189"/>
    </source>
</evidence>
<dbReference type="AlphaFoldDB" id="A0A7S3T1R7"/>
<evidence type="ECO:0000256" key="8">
    <source>
        <dbReference type="ARBA" id="ARBA00022692"/>
    </source>
</evidence>
<keyword evidence="8" id="KW-0812">Transmembrane</keyword>
<gene>
    <name evidence="16" type="ORF">EHUX00137_LOCUS30716</name>
</gene>
<comment type="pathway">
    <text evidence="2">Glycerolipid metabolism; triacylglycerol biosynthesis.</text>
</comment>
<dbReference type="PANTHER" id="PTHR12317">
    <property type="entry name" value="DIACYLGLYCEROL O-ACYLTRANSFERASE"/>
    <property type="match status" value="1"/>
</dbReference>
<evidence type="ECO:0000256" key="10">
    <source>
        <dbReference type="ARBA" id="ARBA00022824"/>
    </source>
</evidence>
<evidence type="ECO:0000256" key="5">
    <source>
        <dbReference type="ARBA" id="ARBA00013244"/>
    </source>
</evidence>
<keyword evidence="6" id="KW-0444">Lipid biosynthesis</keyword>
<comment type="pathway">
    <text evidence="3">Lipid metabolism.</text>
</comment>
<dbReference type="PANTHER" id="PTHR12317:SF0">
    <property type="entry name" value="ACYLTRANSFERASE"/>
    <property type="match status" value="1"/>
</dbReference>
<comment type="similarity">
    <text evidence="4">Belongs to the diacylglycerol acyltransferase family.</text>
</comment>
<evidence type="ECO:0000256" key="7">
    <source>
        <dbReference type="ARBA" id="ARBA00022679"/>
    </source>
</evidence>
<evidence type="ECO:0000256" key="13">
    <source>
        <dbReference type="ARBA" id="ARBA00023136"/>
    </source>
</evidence>
<keyword evidence="7" id="KW-0808">Transferase</keyword>
<feature type="region of interest" description="Disordered" evidence="15">
    <location>
        <begin position="55"/>
        <end position="74"/>
    </location>
</feature>
<keyword evidence="14" id="KW-0012">Acyltransferase</keyword>
<evidence type="ECO:0000256" key="2">
    <source>
        <dbReference type="ARBA" id="ARBA00004771"/>
    </source>
</evidence>
<evidence type="ECO:0000256" key="9">
    <source>
        <dbReference type="ARBA" id="ARBA00022798"/>
    </source>
</evidence>
<evidence type="ECO:0000256" key="14">
    <source>
        <dbReference type="ARBA" id="ARBA00023315"/>
    </source>
</evidence>
<dbReference type="GO" id="GO:0019432">
    <property type="term" value="P:triglyceride biosynthetic process"/>
    <property type="evidence" value="ECO:0007669"/>
    <property type="project" value="TreeGrafter"/>
</dbReference>
<dbReference type="InterPro" id="IPR007130">
    <property type="entry name" value="DAGAT"/>
</dbReference>
<evidence type="ECO:0000256" key="11">
    <source>
        <dbReference type="ARBA" id="ARBA00022989"/>
    </source>
</evidence>
<name>A0A7S3T1R7_EMIHU</name>
<keyword evidence="11" id="KW-1133">Transmembrane helix</keyword>
<comment type="subcellular location">
    <subcellularLocation>
        <location evidence="1">Endoplasmic reticulum membrane</location>
        <topology evidence="1">Multi-pass membrane protein</topology>
    </subcellularLocation>
</comment>
<dbReference type="GO" id="GO:0004144">
    <property type="term" value="F:diacylglycerol O-acyltransferase activity"/>
    <property type="evidence" value="ECO:0007669"/>
    <property type="project" value="UniProtKB-EC"/>
</dbReference>
<protein>
    <recommendedName>
        <fullName evidence="5">diacylglycerol O-acyltransferase</fullName>
        <ecNumber evidence="5">2.3.1.20</ecNumber>
    </recommendedName>
</protein>
<evidence type="ECO:0000256" key="15">
    <source>
        <dbReference type="SAM" id="MobiDB-lite"/>
    </source>
</evidence>
<proteinExistence type="inferred from homology"/>
<keyword evidence="13" id="KW-0472">Membrane</keyword>
<dbReference type="GO" id="GO:0005789">
    <property type="term" value="C:endoplasmic reticulum membrane"/>
    <property type="evidence" value="ECO:0007669"/>
    <property type="project" value="UniProtKB-SubCell"/>
</dbReference>
<keyword evidence="10" id="KW-0256">Endoplasmic reticulum</keyword>
<keyword evidence="9" id="KW-0319">Glycerol metabolism</keyword>
<organism evidence="16">
    <name type="scientific">Emiliania huxleyi</name>
    <name type="common">Coccolithophore</name>
    <name type="synonym">Pontosphaera huxleyi</name>
    <dbReference type="NCBI Taxonomy" id="2903"/>
    <lineage>
        <taxon>Eukaryota</taxon>
        <taxon>Haptista</taxon>
        <taxon>Haptophyta</taxon>
        <taxon>Prymnesiophyceae</taxon>
        <taxon>Isochrysidales</taxon>
        <taxon>Noelaerhabdaceae</taxon>
        <taxon>Emiliania</taxon>
    </lineage>
</organism>
<evidence type="ECO:0000256" key="12">
    <source>
        <dbReference type="ARBA" id="ARBA00023098"/>
    </source>
</evidence>
<feature type="region of interest" description="Disordered" evidence="15">
    <location>
        <begin position="1"/>
        <end position="23"/>
    </location>
</feature>
<evidence type="ECO:0000313" key="16">
    <source>
        <dbReference type="EMBL" id="CAE0571341.1"/>
    </source>
</evidence>
<dbReference type="EC" id="2.3.1.20" evidence="5"/>
<dbReference type="Pfam" id="PF03982">
    <property type="entry name" value="DAGAT"/>
    <property type="match status" value="1"/>
</dbReference>